<dbReference type="Proteomes" id="UP000037237">
    <property type="component" value="Unassembled WGS sequence"/>
</dbReference>
<name>A0A0M0BSW9_9ARCH</name>
<dbReference type="GO" id="GO:0016887">
    <property type="term" value="F:ATP hydrolysis activity"/>
    <property type="evidence" value="ECO:0007669"/>
    <property type="project" value="InterPro"/>
</dbReference>
<evidence type="ECO:0000259" key="4">
    <source>
        <dbReference type="SMART" id="SM00382"/>
    </source>
</evidence>
<gene>
    <name evidence="5" type="ORF">AC477_04135</name>
</gene>
<dbReference type="GO" id="GO:0005524">
    <property type="term" value="F:ATP binding"/>
    <property type="evidence" value="ECO:0007669"/>
    <property type="project" value="UniProtKB-KW"/>
</dbReference>
<dbReference type="CDD" id="cd18140">
    <property type="entry name" value="HLD_clamp_RFC"/>
    <property type="match status" value="1"/>
</dbReference>
<keyword evidence="1" id="KW-0235">DNA replication</keyword>
<dbReference type="InterPro" id="IPR003959">
    <property type="entry name" value="ATPase_AAA_core"/>
</dbReference>
<comment type="caution">
    <text evidence="5">The sequence shown here is derived from an EMBL/GenBank/DDBJ whole genome shotgun (WGS) entry which is preliminary data.</text>
</comment>
<dbReference type="SUPFAM" id="SSF52540">
    <property type="entry name" value="P-loop containing nucleoside triphosphate hydrolases"/>
    <property type="match status" value="1"/>
</dbReference>
<dbReference type="AlphaFoldDB" id="A0A0M0BSW9"/>
<dbReference type="InterPro" id="IPR027417">
    <property type="entry name" value="P-loop_NTPase"/>
</dbReference>
<dbReference type="SMART" id="SM00382">
    <property type="entry name" value="AAA"/>
    <property type="match status" value="1"/>
</dbReference>
<dbReference type="Pfam" id="PF21960">
    <property type="entry name" value="RCF1-5-like_lid"/>
    <property type="match status" value="1"/>
</dbReference>
<dbReference type="PANTHER" id="PTHR23389">
    <property type="entry name" value="CHROMOSOME TRANSMISSION FIDELITY FACTOR 18"/>
    <property type="match status" value="1"/>
</dbReference>
<dbReference type="EMBL" id="LFWU01000098">
    <property type="protein sequence ID" value="KON31524.1"/>
    <property type="molecule type" value="Genomic_DNA"/>
</dbReference>
<dbReference type="Gene3D" id="3.40.50.300">
    <property type="entry name" value="P-loop containing nucleotide triphosphate hydrolases"/>
    <property type="match status" value="1"/>
</dbReference>
<dbReference type="PANTHER" id="PTHR23389:SF6">
    <property type="entry name" value="REPLICATION FACTOR C SUBUNIT 1"/>
    <property type="match status" value="1"/>
</dbReference>
<dbReference type="GO" id="GO:0006260">
    <property type="term" value="P:DNA replication"/>
    <property type="evidence" value="ECO:0007669"/>
    <property type="project" value="UniProtKB-KW"/>
</dbReference>
<dbReference type="NCBIfam" id="NF003229">
    <property type="entry name" value="PRK04195.1-5"/>
    <property type="match status" value="1"/>
</dbReference>
<keyword evidence="2" id="KW-0547">Nucleotide-binding</keyword>
<evidence type="ECO:0000256" key="1">
    <source>
        <dbReference type="ARBA" id="ARBA00022705"/>
    </source>
</evidence>
<dbReference type="Gene3D" id="1.10.8.60">
    <property type="match status" value="1"/>
</dbReference>
<sequence length="409" mass="46434">MIKDLLWVEKYRPKKISDVVGNELAKTKFIDWLKKKNRRKKAVLLYGPAGVGKTALVNAASNQFNFTIIEMNASDTRTEKTINKVGKPATSFIALDRFSSESKGNILFLDEVDGVFGQQDRGGIKAIINIVKQSLIPVVMAANDTDQKKLRPLKKVCQLIRFHQVRIPLIITTLQKICSAENIEAEFEALERIAQNSQGDMRSAINDLQSTSEGKEILTLQDTMLLRTRNKDIGMYETLRGVFSAESVGEAAIMLSRSNVNYDDFLLSISDNLPFRYPESADLATAYDMVSKADVFRGRVGTENWHLLRYFFNLLAKATTVSPKSFKPFDFISPPIRVMSLFWTKNKRMKLENICAKIALKCHVSRNTAKTDIVPYVKIMLEKQKSSRIVSWLKLETDDLDYLIKMNKL</sequence>
<dbReference type="InterPro" id="IPR003593">
    <property type="entry name" value="AAA+_ATPase"/>
</dbReference>
<reference evidence="5 6" key="1">
    <citation type="submission" date="2015-06" db="EMBL/GenBank/DDBJ databases">
        <title>New insights into the roles of widespread benthic archaea in carbon and nitrogen cycling.</title>
        <authorList>
            <person name="Lazar C.S."/>
            <person name="Baker B.J."/>
            <person name="Seitz K.W."/>
            <person name="Hyde A.S."/>
            <person name="Dick G.J."/>
            <person name="Hinrichs K.-U."/>
            <person name="Teske A.P."/>
        </authorList>
    </citation>
    <scope>NUCLEOTIDE SEQUENCE [LARGE SCALE GENOMIC DNA]</scope>
    <source>
        <strain evidence="5">SG8-32-1</strain>
    </source>
</reference>
<accession>A0A0M0BSW9</accession>
<evidence type="ECO:0000256" key="2">
    <source>
        <dbReference type="ARBA" id="ARBA00022741"/>
    </source>
</evidence>
<feature type="domain" description="AAA+ ATPase" evidence="4">
    <location>
        <begin position="39"/>
        <end position="166"/>
    </location>
</feature>
<evidence type="ECO:0000256" key="3">
    <source>
        <dbReference type="ARBA" id="ARBA00022840"/>
    </source>
</evidence>
<evidence type="ECO:0000313" key="6">
    <source>
        <dbReference type="Proteomes" id="UP000037237"/>
    </source>
</evidence>
<protein>
    <recommendedName>
        <fullName evidence="4">AAA+ ATPase domain-containing protein</fullName>
    </recommendedName>
</protein>
<proteinExistence type="predicted"/>
<dbReference type="Pfam" id="PF00004">
    <property type="entry name" value="AAA"/>
    <property type="match status" value="1"/>
</dbReference>
<dbReference type="CDD" id="cd00009">
    <property type="entry name" value="AAA"/>
    <property type="match status" value="1"/>
</dbReference>
<dbReference type="InterPro" id="IPR047854">
    <property type="entry name" value="RFC_lid"/>
</dbReference>
<keyword evidence="3" id="KW-0067">ATP-binding</keyword>
<organism evidence="5 6">
    <name type="scientific">miscellaneous Crenarchaeota group-1 archaeon SG8-32-1</name>
    <dbReference type="NCBI Taxonomy" id="1685124"/>
    <lineage>
        <taxon>Archaea</taxon>
        <taxon>Candidatus Bathyarchaeota</taxon>
        <taxon>MCG-1</taxon>
    </lineage>
</organism>
<evidence type="ECO:0000313" key="5">
    <source>
        <dbReference type="EMBL" id="KON31524.1"/>
    </source>
</evidence>